<evidence type="ECO:0000256" key="1">
    <source>
        <dbReference type="SAM" id="MobiDB-lite"/>
    </source>
</evidence>
<dbReference type="OrthoDB" id="346573at2759"/>
<dbReference type="GeneID" id="25380205"/>
<sequence>MAAHEAGFSRISDQHIAAVIRDSDEWAFVEYMIQINTRTSRVKLLQAWHISPLSVVNQFEKRTARRLVVYSFVDASLLDEDNSIQDVARRGFKIGPRGMKFVLGNFSLQGIPLLRGGPKEAPDPFTLPSSEIPSSAEERQKHDLSEFVEAAKTQLLSGERRVYEYFLCKVGVGHSVVMSDEREASGERTTLPPEYDSAYLQNGGAAPTETLTVFFDDPEQSKGSSCIRRAEAVRQANRGLSMATAGVLPRHTFRQEYVVYDSSQVRSVQGTE</sequence>
<evidence type="ECO:0000313" key="2">
    <source>
        <dbReference type="EMBL" id="CDJ30125.1"/>
    </source>
</evidence>
<feature type="region of interest" description="Disordered" evidence="1">
    <location>
        <begin position="119"/>
        <end position="138"/>
    </location>
</feature>
<accession>U6JXB3</accession>
<dbReference type="EMBL" id="HG682319">
    <property type="protein sequence ID" value="CDJ30125.1"/>
    <property type="molecule type" value="Genomic_DNA"/>
</dbReference>
<gene>
    <name evidence="2" type="ORF">EMH_0055470</name>
</gene>
<dbReference type="Proteomes" id="UP000030744">
    <property type="component" value="Unassembled WGS sequence"/>
</dbReference>
<organism evidence="2 3">
    <name type="scientific">Eimeria mitis</name>
    <dbReference type="NCBI Taxonomy" id="44415"/>
    <lineage>
        <taxon>Eukaryota</taxon>
        <taxon>Sar</taxon>
        <taxon>Alveolata</taxon>
        <taxon>Apicomplexa</taxon>
        <taxon>Conoidasida</taxon>
        <taxon>Coccidia</taxon>
        <taxon>Eucoccidiorida</taxon>
        <taxon>Eimeriorina</taxon>
        <taxon>Eimeriidae</taxon>
        <taxon>Eimeria</taxon>
    </lineage>
</organism>
<protein>
    <submittedName>
        <fullName evidence="2">Krueppel-like protein, related</fullName>
    </submittedName>
</protein>
<proteinExistence type="predicted"/>
<dbReference type="AlphaFoldDB" id="U6JXB3"/>
<dbReference type="VEuPathDB" id="ToxoDB:EMH_0055470"/>
<name>U6JXB3_9EIME</name>
<reference evidence="2" key="1">
    <citation type="submission" date="2013-10" db="EMBL/GenBank/DDBJ databases">
        <title>Genomic analysis of the causative agents of coccidiosis in chickens.</title>
        <authorList>
            <person name="Reid A.J."/>
            <person name="Blake D."/>
            <person name="Billington K."/>
            <person name="Browne H."/>
            <person name="Dunn M."/>
            <person name="Hung S."/>
            <person name="Kawahara F."/>
            <person name="Miranda-Saavedra D."/>
            <person name="Mourier T."/>
            <person name="Nagra H."/>
            <person name="Otto T.D."/>
            <person name="Rawlings N."/>
            <person name="Sanchez A."/>
            <person name="Sanders M."/>
            <person name="Subramaniam C."/>
            <person name="Tay Y."/>
            <person name="Dear P."/>
            <person name="Doerig C."/>
            <person name="Gruber A."/>
            <person name="Parkinson J."/>
            <person name="Shirley M."/>
            <person name="Wan K.L."/>
            <person name="Berriman M."/>
            <person name="Tomley F."/>
            <person name="Pain A."/>
        </authorList>
    </citation>
    <scope>NUCLEOTIDE SEQUENCE [LARGE SCALE GENOMIC DNA]</scope>
    <source>
        <strain evidence="2">Houghton</strain>
    </source>
</reference>
<reference evidence="2" key="2">
    <citation type="submission" date="2013-10" db="EMBL/GenBank/DDBJ databases">
        <authorList>
            <person name="Aslett M."/>
        </authorList>
    </citation>
    <scope>NUCLEOTIDE SEQUENCE [LARGE SCALE GENOMIC DNA]</scope>
    <source>
        <strain evidence="2">Houghton</strain>
    </source>
</reference>
<evidence type="ECO:0000313" key="3">
    <source>
        <dbReference type="Proteomes" id="UP000030744"/>
    </source>
</evidence>
<dbReference type="RefSeq" id="XP_013352692.1">
    <property type="nucleotide sequence ID" value="XM_013497238.1"/>
</dbReference>
<keyword evidence="3" id="KW-1185">Reference proteome</keyword>